<dbReference type="EMBL" id="MFKO01000008">
    <property type="protein sequence ID" value="OGG41541.1"/>
    <property type="molecule type" value="Genomic_DNA"/>
</dbReference>
<evidence type="ECO:0000256" key="1">
    <source>
        <dbReference type="ARBA" id="ARBA00010641"/>
    </source>
</evidence>
<dbReference type="InterPro" id="IPR007627">
    <property type="entry name" value="RNA_pol_sigma70_r2"/>
</dbReference>
<proteinExistence type="inferred from homology"/>
<dbReference type="GO" id="GO:0003677">
    <property type="term" value="F:DNA binding"/>
    <property type="evidence" value="ECO:0007669"/>
    <property type="project" value="InterPro"/>
</dbReference>
<comment type="caution">
    <text evidence="7">The sequence shown here is derived from an EMBL/GenBank/DDBJ whole genome shotgun (WGS) entry which is preliminary data.</text>
</comment>
<dbReference type="Gene3D" id="1.10.1740.10">
    <property type="match status" value="1"/>
</dbReference>
<dbReference type="SUPFAM" id="SSF88946">
    <property type="entry name" value="Sigma2 domain of RNA polymerase sigma factors"/>
    <property type="match status" value="1"/>
</dbReference>
<evidence type="ECO:0008006" key="9">
    <source>
        <dbReference type="Google" id="ProtNLM"/>
    </source>
</evidence>
<dbReference type="InterPro" id="IPR039425">
    <property type="entry name" value="RNA_pol_sigma-70-like"/>
</dbReference>
<dbReference type="Pfam" id="PF08281">
    <property type="entry name" value="Sigma70_r4_2"/>
    <property type="match status" value="1"/>
</dbReference>
<keyword evidence="3" id="KW-0731">Sigma factor</keyword>
<sequence>MLGFSTTDQTNNLSDEEILMRSRREPWLFAILLDRYQEAFLRKTRAIVRSPEDAEEIVQDAFTKIYLNTEKFTPQEGAKFSSWAYRILLNTAFTLYQKRVKEGQRFVNLDPEFEHLIGERSLHSGFEEERDLVERILVRMPGHFASVLRLHYIERWSQEDIAAQNEESVGAVKARVHRAKEQFRRLLATVT</sequence>
<feature type="domain" description="RNA polymerase sigma factor 70 region 4 type 2" evidence="6">
    <location>
        <begin position="132"/>
        <end position="182"/>
    </location>
</feature>
<reference evidence="7 8" key="1">
    <citation type="journal article" date="2016" name="Nat. Commun.">
        <title>Thousands of microbial genomes shed light on interconnected biogeochemical processes in an aquifer system.</title>
        <authorList>
            <person name="Anantharaman K."/>
            <person name="Brown C.T."/>
            <person name="Hug L.A."/>
            <person name="Sharon I."/>
            <person name="Castelle C.J."/>
            <person name="Probst A.J."/>
            <person name="Thomas B.C."/>
            <person name="Singh A."/>
            <person name="Wilkins M.J."/>
            <person name="Karaoz U."/>
            <person name="Brodie E.L."/>
            <person name="Williams K.H."/>
            <person name="Hubbard S.S."/>
            <person name="Banfield J.F."/>
        </authorList>
    </citation>
    <scope>NUCLEOTIDE SEQUENCE [LARGE SCALE GENOMIC DNA]</scope>
</reference>
<dbReference type="NCBIfam" id="TIGR02937">
    <property type="entry name" value="sigma70-ECF"/>
    <property type="match status" value="1"/>
</dbReference>
<dbReference type="InterPro" id="IPR013324">
    <property type="entry name" value="RNA_pol_sigma_r3/r4-like"/>
</dbReference>
<evidence type="ECO:0000259" key="5">
    <source>
        <dbReference type="Pfam" id="PF04542"/>
    </source>
</evidence>
<dbReference type="Pfam" id="PF04542">
    <property type="entry name" value="Sigma70_r2"/>
    <property type="match status" value="1"/>
</dbReference>
<keyword evidence="4" id="KW-0804">Transcription</keyword>
<dbReference type="PANTHER" id="PTHR43133:SF51">
    <property type="entry name" value="RNA POLYMERASE SIGMA FACTOR"/>
    <property type="match status" value="1"/>
</dbReference>
<keyword evidence="2" id="KW-0805">Transcription regulation</keyword>
<evidence type="ECO:0000259" key="6">
    <source>
        <dbReference type="Pfam" id="PF08281"/>
    </source>
</evidence>
<protein>
    <recommendedName>
        <fullName evidence="9">RNA polymerase sigma-70 region 2 domain-containing protein</fullName>
    </recommendedName>
</protein>
<dbReference type="SUPFAM" id="SSF88659">
    <property type="entry name" value="Sigma3 and sigma4 domains of RNA polymerase sigma factors"/>
    <property type="match status" value="1"/>
</dbReference>
<dbReference type="Gene3D" id="1.10.10.10">
    <property type="entry name" value="Winged helix-like DNA-binding domain superfamily/Winged helix DNA-binding domain"/>
    <property type="match status" value="1"/>
</dbReference>
<dbReference type="GO" id="GO:0006352">
    <property type="term" value="P:DNA-templated transcription initiation"/>
    <property type="evidence" value="ECO:0007669"/>
    <property type="project" value="InterPro"/>
</dbReference>
<dbReference type="InterPro" id="IPR013249">
    <property type="entry name" value="RNA_pol_sigma70_r4_t2"/>
</dbReference>
<dbReference type="PANTHER" id="PTHR43133">
    <property type="entry name" value="RNA POLYMERASE ECF-TYPE SIGMA FACTO"/>
    <property type="match status" value="1"/>
</dbReference>
<accession>A0A1F6BXB5</accession>
<dbReference type="CDD" id="cd06171">
    <property type="entry name" value="Sigma70_r4"/>
    <property type="match status" value="1"/>
</dbReference>
<evidence type="ECO:0000256" key="4">
    <source>
        <dbReference type="ARBA" id="ARBA00023163"/>
    </source>
</evidence>
<dbReference type="InterPro" id="IPR013325">
    <property type="entry name" value="RNA_pol_sigma_r2"/>
</dbReference>
<feature type="domain" description="RNA polymerase sigma-70 region 2" evidence="5">
    <location>
        <begin position="33"/>
        <end position="99"/>
    </location>
</feature>
<dbReference type="STRING" id="1798475.A2837_03510"/>
<dbReference type="AlphaFoldDB" id="A0A1F6BXB5"/>
<organism evidence="7 8">
    <name type="scientific">Candidatus Kaiserbacteria bacterium RIFCSPHIGHO2_01_FULL_46_22</name>
    <dbReference type="NCBI Taxonomy" id="1798475"/>
    <lineage>
        <taxon>Bacteria</taxon>
        <taxon>Candidatus Kaiseribacteriota</taxon>
    </lineage>
</organism>
<evidence type="ECO:0000313" key="8">
    <source>
        <dbReference type="Proteomes" id="UP000176322"/>
    </source>
</evidence>
<comment type="similarity">
    <text evidence="1">Belongs to the sigma-70 factor family. ECF subfamily.</text>
</comment>
<name>A0A1F6BXB5_9BACT</name>
<dbReference type="GO" id="GO:0016987">
    <property type="term" value="F:sigma factor activity"/>
    <property type="evidence" value="ECO:0007669"/>
    <property type="project" value="UniProtKB-KW"/>
</dbReference>
<evidence type="ECO:0000313" key="7">
    <source>
        <dbReference type="EMBL" id="OGG41541.1"/>
    </source>
</evidence>
<dbReference type="InterPro" id="IPR036388">
    <property type="entry name" value="WH-like_DNA-bd_sf"/>
</dbReference>
<gene>
    <name evidence="7" type="ORF">A2837_03510</name>
</gene>
<evidence type="ECO:0000256" key="2">
    <source>
        <dbReference type="ARBA" id="ARBA00023015"/>
    </source>
</evidence>
<dbReference type="InterPro" id="IPR014284">
    <property type="entry name" value="RNA_pol_sigma-70_dom"/>
</dbReference>
<evidence type="ECO:0000256" key="3">
    <source>
        <dbReference type="ARBA" id="ARBA00023082"/>
    </source>
</evidence>
<dbReference type="Proteomes" id="UP000176322">
    <property type="component" value="Unassembled WGS sequence"/>
</dbReference>